<keyword evidence="6" id="KW-1185">Reference proteome</keyword>
<dbReference type="InterPro" id="IPR050807">
    <property type="entry name" value="TransReg_Diox_bact_type"/>
</dbReference>
<dbReference type="SMART" id="SM00530">
    <property type="entry name" value="HTH_XRE"/>
    <property type="match status" value="1"/>
</dbReference>
<gene>
    <name evidence="5" type="ORF">PTQ27_04935</name>
</gene>
<evidence type="ECO:0000256" key="1">
    <source>
        <dbReference type="ARBA" id="ARBA00023015"/>
    </source>
</evidence>
<dbReference type="Pfam" id="PF01381">
    <property type="entry name" value="HTH_3"/>
    <property type="match status" value="1"/>
</dbReference>
<dbReference type="InterPro" id="IPR001387">
    <property type="entry name" value="Cro/C1-type_HTH"/>
</dbReference>
<dbReference type="PROSITE" id="PS50943">
    <property type="entry name" value="HTH_CROC1"/>
    <property type="match status" value="1"/>
</dbReference>
<keyword evidence="1" id="KW-0805">Transcription regulation</keyword>
<name>A0ABT5MNS4_9PAST</name>
<dbReference type="EMBL" id="JAQSJE010000004">
    <property type="protein sequence ID" value="MDD0823819.1"/>
    <property type="molecule type" value="Genomic_DNA"/>
</dbReference>
<dbReference type="InterPro" id="IPR010982">
    <property type="entry name" value="Lambda_DNA-bd_dom_sf"/>
</dbReference>
<evidence type="ECO:0000313" key="5">
    <source>
        <dbReference type="EMBL" id="MDD0823819.1"/>
    </source>
</evidence>
<dbReference type="CDD" id="cd00093">
    <property type="entry name" value="HTH_XRE"/>
    <property type="match status" value="1"/>
</dbReference>
<evidence type="ECO:0000259" key="4">
    <source>
        <dbReference type="PROSITE" id="PS50943"/>
    </source>
</evidence>
<comment type="caution">
    <text evidence="5">The sequence shown here is derived from an EMBL/GenBank/DDBJ whole genome shotgun (WGS) entry which is preliminary data.</text>
</comment>
<accession>A0ABT5MNS4</accession>
<dbReference type="SUPFAM" id="SSF47413">
    <property type="entry name" value="lambda repressor-like DNA-binding domains"/>
    <property type="match status" value="1"/>
</dbReference>
<dbReference type="RefSeq" id="WP_273747679.1">
    <property type="nucleotide sequence ID" value="NZ_JAQSJF010000001.1"/>
</dbReference>
<dbReference type="PANTHER" id="PTHR46797:SF23">
    <property type="entry name" value="HTH-TYPE TRANSCRIPTIONAL REGULATOR SUTR"/>
    <property type="match status" value="1"/>
</dbReference>
<organism evidence="5 6">
    <name type="scientific">Mannheimia cairinae</name>
    <dbReference type="NCBI Taxonomy" id="3025936"/>
    <lineage>
        <taxon>Bacteria</taxon>
        <taxon>Pseudomonadati</taxon>
        <taxon>Pseudomonadota</taxon>
        <taxon>Gammaproteobacteria</taxon>
        <taxon>Pasteurellales</taxon>
        <taxon>Pasteurellaceae</taxon>
        <taxon>Mannheimia</taxon>
    </lineage>
</organism>
<proteinExistence type="predicted"/>
<dbReference type="Gene3D" id="1.10.260.40">
    <property type="entry name" value="lambda repressor-like DNA-binding domains"/>
    <property type="match status" value="1"/>
</dbReference>
<keyword evidence="3" id="KW-0804">Transcription</keyword>
<feature type="domain" description="HTH cro/C1-type" evidence="4">
    <location>
        <begin position="13"/>
        <end position="67"/>
    </location>
</feature>
<evidence type="ECO:0000256" key="3">
    <source>
        <dbReference type="ARBA" id="ARBA00023163"/>
    </source>
</evidence>
<keyword evidence="2" id="KW-0238">DNA-binding</keyword>
<reference evidence="5 6" key="1">
    <citation type="submission" date="2023-02" db="EMBL/GenBank/DDBJ databases">
        <title>Mannheimia cairiniae sp. nov., a novel species of Mannheimia obtained from moscovy ducks (Cairina moschata) and reclassification of Mannheimia ovis as heterotypic synonym of Mannheimia pernigra.</title>
        <authorList>
            <person name="Christensen H."/>
        </authorList>
    </citation>
    <scope>NUCLEOTIDE SEQUENCE [LARGE SCALE GENOMIC DNA]</scope>
    <source>
        <strain evidence="5 6">AT1</strain>
    </source>
</reference>
<dbReference type="Proteomes" id="UP001221909">
    <property type="component" value="Unassembled WGS sequence"/>
</dbReference>
<evidence type="ECO:0000313" key="6">
    <source>
        <dbReference type="Proteomes" id="UP001221909"/>
    </source>
</evidence>
<evidence type="ECO:0000256" key="2">
    <source>
        <dbReference type="ARBA" id="ARBA00023125"/>
    </source>
</evidence>
<protein>
    <submittedName>
        <fullName evidence="5">Helix-turn-helix transcriptional regulator</fullName>
    </submittedName>
</protein>
<sequence>MKSEVLVTFGNRVKMLREQNGLSQEEFAYRSGLDRSYISGVENGRRNISLKAIYSIAEALDITLMELFENI</sequence>
<dbReference type="PANTHER" id="PTHR46797">
    <property type="entry name" value="HTH-TYPE TRANSCRIPTIONAL REGULATOR"/>
    <property type="match status" value="1"/>
</dbReference>